<feature type="coiled-coil region" evidence="1">
    <location>
        <begin position="442"/>
        <end position="476"/>
    </location>
</feature>
<proteinExistence type="predicted"/>
<sequence length="509" mass="57472">MQLHLLILNTILTRSSFQPCSNSVYKGVDQISYCQKQNTLNNLQLSKLFLIQTSQISHVFFYVDQVQSSKISMLLEVPHYSSFSLFGWINRINISQSTFNVTIIDETSQAAPVCIKCDIDISYSNLTFISSGQNVSGLIIQPIQIITIRYCFLQLRLDADLASGIVLVVSEEIKTFSIVNFNITSHFLNPSSESGLIVSTVLVETFVVMSQFQYCSKYSQLVGNIYSSLFDTSAYSIYNCDSICNRLFFVYGLCLDSLQFSQIGGKILTCGENFDFIGDSCVCKEGYVINQSQCVNIVGHFTELKTAFTNQNEQLARLQNTVTSNYADVQQYIMSNVSALDQRILNNMSAANNYISSNMSLLQRNININKAELSTQISDLKIYLEYDISALNDQLMQNSTKLQQFFQTEISRANSNLELLNLNFQQFSDKTVLNYSVIENKLVEVNGQIDSLKDVIKSLQIENGQFKTQINTLQNKLDKIQFKSDRSSQYICIAEDNCKSFLSNPLGTE</sequence>
<dbReference type="AlphaFoldDB" id="A0AA86Q2E6"/>
<dbReference type="EMBL" id="CAXDID020000121">
    <property type="protein sequence ID" value="CAL6031957.1"/>
    <property type="molecule type" value="Genomic_DNA"/>
</dbReference>
<evidence type="ECO:0000313" key="4">
    <source>
        <dbReference type="EMBL" id="CAL6031957.1"/>
    </source>
</evidence>
<comment type="caution">
    <text evidence="3">The sequence shown here is derived from an EMBL/GenBank/DDBJ whole genome shotgun (WGS) entry which is preliminary data.</text>
</comment>
<name>A0AA86Q2E6_9EUKA</name>
<keyword evidence="5" id="KW-1185">Reference proteome</keyword>
<reference evidence="3" key="1">
    <citation type="submission" date="2023-06" db="EMBL/GenBank/DDBJ databases">
        <authorList>
            <person name="Kurt Z."/>
        </authorList>
    </citation>
    <scope>NUCLEOTIDE SEQUENCE</scope>
</reference>
<keyword evidence="1" id="KW-0175">Coiled coil</keyword>
<evidence type="ECO:0000256" key="1">
    <source>
        <dbReference type="SAM" id="Coils"/>
    </source>
</evidence>
<feature type="signal peptide" evidence="2">
    <location>
        <begin position="1"/>
        <end position="17"/>
    </location>
</feature>
<evidence type="ECO:0000256" key="2">
    <source>
        <dbReference type="SAM" id="SignalP"/>
    </source>
</evidence>
<evidence type="ECO:0000313" key="5">
    <source>
        <dbReference type="Proteomes" id="UP001642409"/>
    </source>
</evidence>
<evidence type="ECO:0000313" key="3">
    <source>
        <dbReference type="EMBL" id="CAI9950048.1"/>
    </source>
</evidence>
<dbReference type="Proteomes" id="UP001642409">
    <property type="component" value="Unassembled WGS sequence"/>
</dbReference>
<dbReference type="EMBL" id="CATOUU010000806">
    <property type="protein sequence ID" value="CAI9950048.1"/>
    <property type="molecule type" value="Genomic_DNA"/>
</dbReference>
<feature type="chain" id="PRO_5041678205" evidence="2">
    <location>
        <begin position="18"/>
        <end position="509"/>
    </location>
</feature>
<organism evidence="3">
    <name type="scientific">Hexamita inflata</name>
    <dbReference type="NCBI Taxonomy" id="28002"/>
    <lineage>
        <taxon>Eukaryota</taxon>
        <taxon>Metamonada</taxon>
        <taxon>Diplomonadida</taxon>
        <taxon>Hexamitidae</taxon>
        <taxon>Hexamitinae</taxon>
        <taxon>Hexamita</taxon>
    </lineage>
</organism>
<gene>
    <name evidence="4" type="ORF">HINF_LOCUS34253</name>
    <name evidence="3" type="ORF">HINF_LOCUS37693</name>
</gene>
<reference evidence="4 5" key="2">
    <citation type="submission" date="2024-07" db="EMBL/GenBank/DDBJ databases">
        <authorList>
            <person name="Akdeniz Z."/>
        </authorList>
    </citation>
    <scope>NUCLEOTIDE SEQUENCE [LARGE SCALE GENOMIC DNA]</scope>
</reference>
<keyword evidence="2" id="KW-0732">Signal</keyword>
<accession>A0AA86Q2E6</accession>
<protein>
    <submittedName>
        <fullName evidence="4">Hypothetical_protein</fullName>
    </submittedName>
</protein>